<accession>A0A448IGB0</accession>
<dbReference type="PANTHER" id="PTHR46732">
    <property type="entry name" value="ATP-DEPENDENT PROTEASE LA (LON) DOMAIN PROTEIN"/>
    <property type="match status" value="1"/>
</dbReference>
<dbReference type="STRING" id="1791.GCA_001049355_03254"/>
<keyword evidence="3" id="KW-1185">Reference proteome</keyword>
<keyword evidence="2" id="KW-0378">Hydrolase</keyword>
<evidence type="ECO:0000313" key="3">
    <source>
        <dbReference type="Proteomes" id="UP000279306"/>
    </source>
</evidence>
<dbReference type="PROSITE" id="PS51787">
    <property type="entry name" value="LON_N"/>
    <property type="match status" value="1"/>
</dbReference>
<dbReference type="EC" id="3.4.21.53" evidence="2"/>
<dbReference type="AlphaFoldDB" id="A0A448IGB0"/>
<dbReference type="Proteomes" id="UP000279306">
    <property type="component" value="Chromosome"/>
</dbReference>
<sequence>MTSVRWWTHWSANWFSDVPTLPMFPLEVAMLPGEELPLRIFEPRYAALVQACLAAEDPVFGVVLIEAGREVGGGDARSDVGALARIAECVDLGTGLYQLRCAMAERFRVIEWLPDDPYPKAVVDLWGDESGDPVDVAAIRDIEDRMVGLFERIATARGAEVNARDIVRGADDSGDIATWLYTLTARLPMGQADRYAVLAAPSVAARVTALSEAVDTVVAMVEFQLSE</sequence>
<organism evidence="2 3">
    <name type="scientific">Mycolicibacterium aurum</name>
    <name type="common">Mycobacterium aurum</name>
    <dbReference type="NCBI Taxonomy" id="1791"/>
    <lineage>
        <taxon>Bacteria</taxon>
        <taxon>Bacillati</taxon>
        <taxon>Actinomycetota</taxon>
        <taxon>Actinomycetes</taxon>
        <taxon>Mycobacteriales</taxon>
        <taxon>Mycobacteriaceae</taxon>
        <taxon>Mycolicibacterium</taxon>
    </lineage>
</organism>
<dbReference type="InterPro" id="IPR046336">
    <property type="entry name" value="Lon_prtase_N_sf"/>
</dbReference>
<dbReference type="Gene3D" id="2.30.130.40">
    <property type="entry name" value="LON domain-like"/>
    <property type="match status" value="1"/>
</dbReference>
<dbReference type="Pfam" id="PF02190">
    <property type="entry name" value="LON_substr_bdg"/>
    <property type="match status" value="1"/>
</dbReference>
<dbReference type="SUPFAM" id="SSF88697">
    <property type="entry name" value="PUA domain-like"/>
    <property type="match status" value="1"/>
</dbReference>
<dbReference type="InterPro" id="IPR003111">
    <property type="entry name" value="Lon_prtase_N"/>
</dbReference>
<feature type="domain" description="Lon N-terminal" evidence="1">
    <location>
        <begin position="18"/>
        <end position="218"/>
    </location>
</feature>
<dbReference type="EMBL" id="LR134356">
    <property type="protein sequence ID" value="VEG51480.1"/>
    <property type="molecule type" value="Genomic_DNA"/>
</dbReference>
<name>A0A448IGB0_MYCAU</name>
<dbReference type="SMART" id="SM00464">
    <property type="entry name" value="LON"/>
    <property type="match status" value="1"/>
</dbReference>
<proteinExistence type="predicted"/>
<protein>
    <submittedName>
        <fullName evidence="2">Peptidase S16, lon domain-containing protein</fullName>
        <ecNumber evidence="2">3.4.21.53</ecNumber>
    </submittedName>
</protein>
<dbReference type="InterPro" id="IPR015947">
    <property type="entry name" value="PUA-like_sf"/>
</dbReference>
<reference evidence="2 3" key="1">
    <citation type="submission" date="2018-12" db="EMBL/GenBank/DDBJ databases">
        <authorList>
            <consortium name="Pathogen Informatics"/>
        </authorList>
    </citation>
    <scope>NUCLEOTIDE SEQUENCE [LARGE SCALE GENOMIC DNA]</scope>
    <source>
        <strain evidence="2 3">NCTC10437</strain>
    </source>
</reference>
<dbReference type="KEGG" id="mauu:NCTC10437_00590"/>
<dbReference type="PANTHER" id="PTHR46732:SF8">
    <property type="entry name" value="ATP-DEPENDENT PROTEASE LA (LON) DOMAIN PROTEIN"/>
    <property type="match status" value="1"/>
</dbReference>
<dbReference type="GO" id="GO:0004252">
    <property type="term" value="F:serine-type endopeptidase activity"/>
    <property type="evidence" value="ECO:0007669"/>
    <property type="project" value="UniProtKB-EC"/>
</dbReference>
<evidence type="ECO:0000259" key="1">
    <source>
        <dbReference type="PROSITE" id="PS51787"/>
    </source>
</evidence>
<evidence type="ECO:0000313" key="2">
    <source>
        <dbReference type="EMBL" id="VEG51480.1"/>
    </source>
</evidence>
<gene>
    <name evidence="2" type="primary">lon2</name>
    <name evidence="2" type="ORF">NCTC10437_00590</name>
</gene>